<reference evidence="1 2" key="1">
    <citation type="submission" date="2014-04" db="EMBL/GenBank/DDBJ databases">
        <authorList>
            <person name="Bishop-Lilly K.A."/>
            <person name="Broomall S.M."/>
            <person name="Chain P.S."/>
            <person name="Chertkov O."/>
            <person name="Coyne S.R."/>
            <person name="Daligault H.E."/>
            <person name="Davenport K.W."/>
            <person name="Erkkila T."/>
            <person name="Frey K.G."/>
            <person name="Gibbons H.S."/>
            <person name="Gu W."/>
            <person name="Jaissle J."/>
            <person name="Johnson S.L."/>
            <person name="Koroleva G.I."/>
            <person name="Ladner J.T."/>
            <person name="Lo C.-C."/>
            <person name="Minogue T.D."/>
            <person name="Munk C."/>
            <person name="Palacios G.F."/>
            <person name="Redden C.L."/>
            <person name="Rosenzweig C.N."/>
            <person name="Scholz M.B."/>
            <person name="Teshima H."/>
            <person name="Xu Y."/>
        </authorList>
    </citation>
    <scope>NUCLEOTIDE SEQUENCE [LARGE SCALE GENOMIC DNA]</scope>
    <source>
        <strain evidence="1 2">BHP</strain>
    </source>
</reference>
<evidence type="ECO:0000313" key="1">
    <source>
        <dbReference type="EMBL" id="KFM99820.1"/>
    </source>
</evidence>
<accession>A0A090Z610</accession>
<comment type="caution">
    <text evidence="1">The sequence shown here is derived from an EMBL/GenBank/DDBJ whole genome shotgun (WGS) entry which is preliminary data.</text>
</comment>
<protein>
    <submittedName>
        <fullName evidence="1">Uncharacterized protein</fullName>
    </submittedName>
</protein>
<sequence length="45" mass="5556">MKKIRTRIITIYTRSNNRKKIDVNLHVHINLFICMTRYSFMDEIQ</sequence>
<evidence type="ECO:0000313" key="2">
    <source>
        <dbReference type="Proteomes" id="UP000029389"/>
    </source>
</evidence>
<name>A0A090Z610_9BACI</name>
<dbReference type="AlphaFoldDB" id="A0A090Z610"/>
<organism evidence="1 2">
    <name type="scientific">Bacillus clarus</name>
    <dbReference type="NCBI Taxonomy" id="2338372"/>
    <lineage>
        <taxon>Bacteria</taxon>
        <taxon>Bacillati</taxon>
        <taxon>Bacillota</taxon>
        <taxon>Bacilli</taxon>
        <taxon>Bacillales</taxon>
        <taxon>Bacillaceae</taxon>
        <taxon>Bacillus</taxon>
        <taxon>Bacillus cereus group</taxon>
    </lineage>
</organism>
<dbReference type="Proteomes" id="UP000029389">
    <property type="component" value="Unassembled WGS sequence"/>
</dbReference>
<dbReference type="EMBL" id="JMQC01000008">
    <property type="protein sequence ID" value="KFM99820.1"/>
    <property type="molecule type" value="Genomic_DNA"/>
</dbReference>
<proteinExistence type="predicted"/>
<gene>
    <name evidence="1" type="ORF">DJ93_4673</name>
</gene>